<dbReference type="GO" id="GO:0008757">
    <property type="term" value="F:S-adenosylmethionine-dependent methyltransferase activity"/>
    <property type="evidence" value="ECO:0007669"/>
    <property type="project" value="InterPro"/>
</dbReference>
<keyword evidence="1 5" id="KW-0489">Methyltransferase</keyword>
<keyword evidence="3" id="KW-0949">S-adenosyl-L-methionine</keyword>
<dbReference type="PANTHER" id="PTHR43464">
    <property type="entry name" value="METHYLTRANSFERASE"/>
    <property type="match status" value="1"/>
</dbReference>
<dbReference type="OrthoDB" id="4697647at2"/>
<dbReference type="Proteomes" id="UP000217465">
    <property type="component" value="Unassembled WGS sequence"/>
</dbReference>
<dbReference type="InterPro" id="IPR029063">
    <property type="entry name" value="SAM-dependent_MTases_sf"/>
</dbReference>
<feature type="domain" description="Methyltransferase type 11" evidence="4">
    <location>
        <begin position="37"/>
        <end position="127"/>
    </location>
</feature>
<gene>
    <name evidence="5" type="ORF">A9Y57_02085</name>
</gene>
<protein>
    <submittedName>
        <fullName evidence="5">Putative S-adenosyl-L-methionine-dependent methyltransferase</fullName>
    </submittedName>
</protein>
<comment type="caution">
    <text evidence="5">The sequence shown here is derived from an EMBL/GenBank/DDBJ whole genome shotgun (WGS) entry which is preliminary data.</text>
</comment>
<dbReference type="Gene3D" id="3.40.50.150">
    <property type="entry name" value="Vaccinia Virus protein VP39"/>
    <property type="match status" value="1"/>
</dbReference>
<dbReference type="InterPro" id="IPR013216">
    <property type="entry name" value="Methyltransf_11"/>
</dbReference>
<reference evidence="5 6" key="1">
    <citation type="submission" date="2016-06" db="EMBL/GenBank/DDBJ databases">
        <authorList>
            <person name="Haines A.N."/>
            <person name="Council K.R."/>
        </authorList>
    </citation>
    <scope>NUCLEOTIDE SEQUENCE [LARGE SCALE GENOMIC DNA]</scope>
    <source>
        <strain evidence="5 6">SP158-29</strain>
    </source>
</reference>
<dbReference type="GO" id="GO:0032259">
    <property type="term" value="P:methylation"/>
    <property type="evidence" value="ECO:0007669"/>
    <property type="project" value="UniProtKB-KW"/>
</dbReference>
<sequence length="237" mass="27253">MSVNLESYKEMLAQPWGKIQYELTFVQLAHIKNQRVLDFGAGFGLISQFLAKENEVVAIEPNEEMLDPQSPQDFQKILGSIEKVEELEAQSFDLILCHNVLEYVNPQERATYLQALKRVLKPNGQLSIIKHNQVGKVMQATVFENRIDKALRLLNGEEFESVFFSKGATYTLEELLDASQMTMVKYQGIRCFYGLQPNTFKTSDGWLAEMTRLELAVCDLKPYKDISFLQHIWLTFS</sequence>
<dbReference type="EMBL" id="NSGR01000010">
    <property type="protein sequence ID" value="PCH10795.1"/>
    <property type="molecule type" value="Genomic_DNA"/>
</dbReference>
<proteinExistence type="predicted"/>
<name>A0A1S1ZM11_9STRE</name>
<dbReference type="PANTHER" id="PTHR43464:SF19">
    <property type="entry name" value="UBIQUINONE BIOSYNTHESIS O-METHYLTRANSFERASE, MITOCHONDRIAL"/>
    <property type="match status" value="1"/>
</dbReference>
<keyword evidence="2 5" id="KW-0808">Transferase</keyword>
<evidence type="ECO:0000313" key="5">
    <source>
        <dbReference type="EMBL" id="PCH10795.1"/>
    </source>
</evidence>
<evidence type="ECO:0000256" key="3">
    <source>
        <dbReference type="ARBA" id="ARBA00022691"/>
    </source>
</evidence>
<evidence type="ECO:0000259" key="4">
    <source>
        <dbReference type="Pfam" id="PF08241"/>
    </source>
</evidence>
<evidence type="ECO:0000256" key="2">
    <source>
        <dbReference type="ARBA" id="ARBA00022679"/>
    </source>
</evidence>
<dbReference type="CDD" id="cd02440">
    <property type="entry name" value="AdoMet_MTases"/>
    <property type="match status" value="1"/>
</dbReference>
<dbReference type="SUPFAM" id="SSF53335">
    <property type="entry name" value="S-adenosyl-L-methionine-dependent methyltransferases"/>
    <property type="match status" value="1"/>
</dbReference>
<dbReference type="Pfam" id="PF08241">
    <property type="entry name" value="Methyltransf_11"/>
    <property type="match status" value="1"/>
</dbReference>
<evidence type="ECO:0000313" key="6">
    <source>
        <dbReference type="Proteomes" id="UP000217465"/>
    </source>
</evidence>
<accession>A0A1S1ZM11</accession>
<evidence type="ECO:0000256" key="1">
    <source>
        <dbReference type="ARBA" id="ARBA00022603"/>
    </source>
</evidence>
<dbReference type="RefSeq" id="WP_071520084.1">
    <property type="nucleotide sequence ID" value="NZ_LQRO01000037.1"/>
</dbReference>
<organism evidence="5 6">
    <name type="scientific">Streptococcus parauberis</name>
    <dbReference type="NCBI Taxonomy" id="1348"/>
    <lineage>
        <taxon>Bacteria</taxon>
        <taxon>Bacillati</taxon>
        <taxon>Bacillota</taxon>
        <taxon>Bacilli</taxon>
        <taxon>Lactobacillales</taxon>
        <taxon>Streptococcaceae</taxon>
        <taxon>Streptococcus</taxon>
    </lineage>
</organism>
<dbReference type="AlphaFoldDB" id="A0A1S1ZM11"/>